<keyword evidence="5" id="KW-1185">Reference proteome</keyword>
<dbReference type="Proteomes" id="UP001151760">
    <property type="component" value="Unassembled WGS sequence"/>
</dbReference>
<evidence type="ECO:0000313" key="4">
    <source>
        <dbReference type="EMBL" id="GJT37956.1"/>
    </source>
</evidence>
<sequence>MTVKKMEPEVKSSPTTGTSEDGTIVGILKAKDDEIKQMVKDQAKEYYENIQKEKAREQELVDKKRKVKELQELRNDQEKRISWVHEENLRLKQQQGLEREQLIKEYEQKIEEARKNERKTLEERILQLEEKVRRYEEERFEREFPSLGKSSKIIRNTAASQEPKQTKVRKVVNQLYNVTVEFDIPNCPFFKTKAIIDTGASSCFINKDVVPEEAMELLTDPVNVNGLNSQQPAKHKIKGGTFAIEGNKFRIPLIYAFDMKINDGIQMLIGTNFIRAIQGGIRIEGDEITIYKKITKFKTSNQAEICQVAIDELEIDELEYQTTVEESVFHQETNPKFKEKFEPVLEELKEQGYIGEEPLKY</sequence>
<feature type="compositionally biased region" description="Polar residues" evidence="2">
    <location>
        <begin position="12"/>
        <end position="21"/>
    </location>
</feature>
<comment type="caution">
    <text evidence="4">The sequence shown here is derived from an EMBL/GenBank/DDBJ whole genome shotgun (WGS) entry which is preliminary data.</text>
</comment>
<dbReference type="EMBL" id="BQNB010015266">
    <property type="protein sequence ID" value="GJT37956.1"/>
    <property type="molecule type" value="Genomic_DNA"/>
</dbReference>
<accession>A0ABQ5DFC4</accession>
<dbReference type="InterPro" id="IPR000588">
    <property type="entry name" value="Pept_A3A"/>
</dbReference>
<feature type="region of interest" description="Disordered" evidence="2">
    <location>
        <begin position="1"/>
        <end position="24"/>
    </location>
</feature>
<proteinExistence type="predicted"/>
<feature type="compositionally biased region" description="Basic and acidic residues" evidence="2">
    <location>
        <begin position="1"/>
        <end position="10"/>
    </location>
</feature>
<name>A0ABQ5DFC4_9ASTR</name>
<keyword evidence="1" id="KW-0175">Coiled coil</keyword>
<reference evidence="4" key="2">
    <citation type="submission" date="2022-01" db="EMBL/GenBank/DDBJ databases">
        <authorList>
            <person name="Yamashiro T."/>
            <person name="Shiraishi A."/>
            <person name="Satake H."/>
            <person name="Nakayama K."/>
        </authorList>
    </citation>
    <scope>NUCLEOTIDE SEQUENCE</scope>
</reference>
<dbReference type="Gene3D" id="2.40.70.10">
    <property type="entry name" value="Acid Proteases"/>
    <property type="match status" value="1"/>
</dbReference>
<reference evidence="4" key="1">
    <citation type="journal article" date="2022" name="Int. J. Mol. Sci.">
        <title>Draft Genome of Tanacetum Coccineum: Genomic Comparison of Closely Related Tanacetum-Family Plants.</title>
        <authorList>
            <person name="Yamashiro T."/>
            <person name="Shiraishi A."/>
            <person name="Nakayama K."/>
            <person name="Satake H."/>
        </authorList>
    </citation>
    <scope>NUCLEOTIDE SEQUENCE</scope>
</reference>
<evidence type="ECO:0000259" key="3">
    <source>
        <dbReference type="Pfam" id="PF02160"/>
    </source>
</evidence>
<organism evidence="4 5">
    <name type="scientific">Tanacetum coccineum</name>
    <dbReference type="NCBI Taxonomy" id="301880"/>
    <lineage>
        <taxon>Eukaryota</taxon>
        <taxon>Viridiplantae</taxon>
        <taxon>Streptophyta</taxon>
        <taxon>Embryophyta</taxon>
        <taxon>Tracheophyta</taxon>
        <taxon>Spermatophyta</taxon>
        <taxon>Magnoliopsida</taxon>
        <taxon>eudicotyledons</taxon>
        <taxon>Gunneridae</taxon>
        <taxon>Pentapetalae</taxon>
        <taxon>asterids</taxon>
        <taxon>campanulids</taxon>
        <taxon>Asterales</taxon>
        <taxon>Asteraceae</taxon>
        <taxon>Asteroideae</taxon>
        <taxon>Anthemideae</taxon>
        <taxon>Anthemidinae</taxon>
        <taxon>Tanacetum</taxon>
    </lineage>
</organism>
<gene>
    <name evidence="4" type="ORF">Tco_0937821</name>
</gene>
<evidence type="ECO:0000256" key="1">
    <source>
        <dbReference type="SAM" id="Coils"/>
    </source>
</evidence>
<feature type="coiled-coil region" evidence="1">
    <location>
        <begin position="36"/>
        <end position="138"/>
    </location>
</feature>
<evidence type="ECO:0000256" key="2">
    <source>
        <dbReference type="SAM" id="MobiDB-lite"/>
    </source>
</evidence>
<protein>
    <submittedName>
        <fullName evidence="4">TPA: Orf y</fullName>
    </submittedName>
</protein>
<dbReference type="Pfam" id="PF02160">
    <property type="entry name" value="Peptidase_A3"/>
    <property type="match status" value="1"/>
</dbReference>
<evidence type="ECO:0000313" key="5">
    <source>
        <dbReference type="Proteomes" id="UP001151760"/>
    </source>
</evidence>
<feature type="domain" description="Peptidase A3A" evidence="3">
    <location>
        <begin position="192"/>
        <end position="295"/>
    </location>
</feature>
<dbReference type="InterPro" id="IPR021109">
    <property type="entry name" value="Peptidase_aspartic_dom_sf"/>
</dbReference>